<dbReference type="GO" id="GO:0006508">
    <property type="term" value="P:proteolysis"/>
    <property type="evidence" value="ECO:0007669"/>
    <property type="project" value="UniProtKB-KW"/>
</dbReference>
<dbReference type="PANTHER" id="PTHR30168">
    <property type="entry name" value="PUTATIVE MEMBRANE PROTEIN YPFJ"/>
    <property type="match status" value="1"/>
</dbReference>
<feature type="compositionally biased region" description="Low complexity" evidence="5">
    <location>
        <begin position="38"/>
        <end position="48"/>
    </location>
</feature>
<evidence type="ECO:0000313" key="7">
    <source>
        <dbReference type="EMBL" id="EID53547.1"/>
    </source>
</evidence>
<keyword evidence="3 6" id="KW-1133">Transmembrane helix</keyword>
<feature type="region of interest" description="Disordered" evidence="5">
    <location>
        <begin position="87"/>
        <end position="144"/>
    </location>
</feature>
<sequence>MLASEFGSTRGDDEMTQPPPWQGPGSHGQGPRPSGHHPSPQQGPAGPAGRPPRKPAWPYAVAYGAGSLLLVGVLVLVYVFTTGTGTPTPTHPAAPPPSPLTAVPSSESPAPTPSTSSELTGPRSTPPAGGASAEGQPADPNQPAKIFKLADHPILQDPDAGLANRACHLPGWQSTPEGAEAFFTAARECLDAAWEPFLRAYNLPFTPPRLHFPSSASFDTQCGRINVGIATAAYYCEGDLYLPYDGLQTQQYGDTPGVYLALFAHEYGHHVQEMAGIMDAAWDRIYAEGKDSPAGREMSRRKELQAQCFSGMFLGAHVDQGGSITREMYNAAWYDQETRGDDTSGTHDHGTNANYAKWWRAGAYDNRIVDCNTFAAPSEDVA</sequence>
<dbReference type="Pfam" id="PF04228">
    <property type="entry name" value="Zn_peptidase"/>
    <property type="match status" value="1"/>
</dbReference>
<evidence type="ECO:0000256" key="5">
    <source>
        <dbReference type="SAM" id="MobiDB-lite"/>
    </source>
</evidence>
<keyword evidence="2 6" id="KW-0812">Transmembrane</keyword>
<dbReference type="PANTHER" id="PTHR30168:SF0">
    <property type="entry name" value="INNER MEMBRANE PROTEIN"/>
    <property type="match status" value="1"/>
</dbReference>
<evidence type="ECO:0000256" key="1">
    <source>
        <dbReference type="ARBA" id="ARBA00004167"/>
    </source>
</evidence>
<reference evidence="7 8" key="1">
    <citation type="submission" date="2012-01" db="EMBL/GenBank/DDBJ databases">
        <title>Improved High-Quality Draft sequence of Saccharomonospora xinjiangensis XJ-54.</title>
        <authorList>
            <consortium name="US DOE Joint Genome Institute"/>
            <person name="Lucas S."/>
            <person name="Han J."/>
            <person name="Lapidus A."/>
            <person name="Cheng J.-F."/>
            <person name="Goodwin L."/>
            <person name="Pitluck S."/>
            <person name="Peters L."/>
            <person name="Mikhailova N."/>
            <person name="Teshima H."/>
            <person name="Detter J.C."/>
            <person name="Han C."/>
            <person name="Tapia R."/>
            <person name="Land M."/>
            <person name="Hauser L."/>
            <person name="Kyrpides N."/>
            <person name="Ivanova N."/>
            <person name="Pagani I."/>
            <person name="Brambilla E.-M."/>
            <person name="Klenk H.-P."/>
            <person name="Woyke T."/>
        </authorList>
    </citation>
    <scope>NUCLEOTIDE SEQUENCE [LARGE SCALE GENOMIC DNA]</scope>
    <source>
        <strain evidence="7 8">XJ-54</strain>
    </source>
</reference>
<dbReference type="EMBL" id="JH636049">
    <property type="protein sequence ID" value="EID53547.1"/>
    <property type="molecule type" value="Genomic_DNA"/>
</dbReference>
<evidence type="ECO:0000256" key="6">
    <source>
        <dbReference type="SAM" id="Phobius"/>
    </source>
</evidence>
<protein>
    <submittedName>
        <fullName evidence="7">Putative metalloprotease</fullName>
    </submittedName>
</protein>
<feature type="region of interest" description="Disordered" evidence="5">
    <location>
        <begin position="1"/>
        <end position="52"/>
    </location>
</feature>
<keyword evidence="7" id="KW-0482">Metalloprotease</keyword>
<gene>
    <name evidence="7" type="ORF">SacxiDRAFT_1296</name>
</gene>
<dbReference type="GO" id="GO:0016020">
    <property type="term" value="C:membrane"/>
    <property type="evidence" value="ECO:0007669"/>
    <property type="project" value="UniProtKB-SubCell"/>
</dbReference>
<evidence type="ECO:0000256" key="2">
    <source>
        <dbReference type="ARBA" id="ARBA00022692"/>
    </source>
</evidence>
<name>I0V094_9PSEU</name>
<evidence type="ECO:0000256" key="4">
    <source>
        <dbReference type="ARBA" id="ARBA00023136"/>
    </source>
</evidence>
<feature type="compositionally biased region" description="Pro residues" evidence="5">
    <location>
        <begin position="89"/>
        <end position="99"/>
    </location>
</feature>
<keyword evidence="7" id="KW-0378">Hydrolase</keyword>
<feature type="compositionally biased region" description="Low complexity" evidence="5">
    <location>
        <begin position="100"/>
        <end position="118"/>
    </location>
</feature>
<dbReference type="STRING" id="882086.SacxiDRAFT_1296"/>
<comment type="subcellular location">
    <subcellularLocation>
        <location evidence="1">Membrane</location>
        <topology evidence="1">Single-pass membrane protein</topology>
    </subcellularLocation>
</comment>
<dbReference type="AlphaFoldDB" id="I0V094"/>
<evidence type="ECO:0000313" key="8">
    <source>
        <dbReference type="Proteomes" id="UP000004691"/>
    </source>
</evidence>
<dbReference type="eggNOG" id="COG2321">
    <property type="taxonomic scope" value="Bacteria"/>
</dbReference>
<dbReference type="GO" id="GO:0008237">
    <property type="term" value="F:metallopeptidase activity"/>
    <property type="evidence" value="ECO:0007669"/>
    <property type="project" value="UniProtKB-KW"/>
</dbReference>
<dbReference type="Proteomes" id="UP000004691">
    <property type="component" value="Unassembled WGS sequence"/>
</dbReference>
<keyword evidence="8" id="KW-1185">Reference proteome</keyword>
<accession>I0V094</accession>
<feature type="transmembrane region" description="Helical" evidence="6">
    <location>
        <begin position="60"/>
        <end position="80"/>
    </location>
</feature>
<organism evidence="7 8">
    <name type="scientific">Saccharomonospora xinjiangensis XJ-54</name>
    <dbReference type="NCBI Taxonomy" id="882086"/>
    <lineage>
        <taxon>Bacteria</taxon>
        <taxon>Bacillati</taxon>
        <taxon>Actinomycetota</taxon>
        <taxon>Actinomycetes</taxon>
        <taxon>Pseudonocardiales</taxon>
        <taxon>Pseudonocardiaceae</taxon>
        <taxon>Saccharomonospora</taxon>
    </lineage>
</organism>
<evidence type="ECO:0000256" key="3">
    <source>
        <dbReference type="ARBA" id="ARBA00022989"/>
    </source>
</evidence>
<keyword evidence="7" id="KW-0645">Protease</keyword>
<proteinExistence type="predicted"/>
<dbReference type="InterPro" id="IPR007343">
    <property type="entry name" value="Uncharacterised_pept_Zn_put"/>
</dbReference>
<keyword evidence="4 6" id="KW-0472">Membrane</keyword>
<dbReference type="HOGENOM" id="CLU_050836_0_0_11"/>